<name>A0A448VH07_9NEIS</name>
<sequence>MIAENNQFIYAGSFDELYHKINNITPSTLLISEKFIQFDSFNILELLSKIPVKWIIIIGNNSSNAEDDLDFLIETSLDDNLLDVVTTSFSYEEIDDIAFEFLVTSKLGFKDYQFLSVLDFDKVEEVMILRKINKNIMENFEIYTQNDRRINF</sequence>
<dbReference type="Proteomes" id="UP000272771">
    <property type="component" value="Chromosome"/>
</dbReference>
<dbReference type="EMBL" id="LR134533">
    <property type="protein sequence ID" value="VEJ49051.1"/>
    <property type="molecule type" value="Genomic_DNA"/>
</dbReference>
<evidence type="ECO:0000313" key="2">
    <source>
        <dbReference type="Proteomes" id="UP000272771"/>
    </source>
</evidence>
<dbReference type="OrthoDB" id="9970309at2"/>
<protein>
    <submittedName>
        <fullName evidence="1">Uncharacterized protein</fullName>
    </submittedName>
</protein>
<reference evidence="1 2" key="1">
    <citation type="submission" date="2018-12" db="EMBL/GenBank/DDBJ databases">
        <authorList>
            <consortium name="Pathogen Informatics"/>
        </authorList>
    </citation>
    <scope>NUCLEOTIDE SEQUENCE [LARGE SCALE GENOMIC DNA]</scope>
    <source>
        <strain evidence="1 2">NCTC12742</strain>
    </source>
</reference>
<proteinExistence type="predicted"/>
<organism evidence="1 2">
    <name type="scientific">Neisseria weaveri</name>
    <dbReference type="NCBI Taxonomy" id="28091"/>
    <lineage>
        <taxon>Bacteria</taxon>
        <taxon>Pseudomonadati</taxon>
        <taxon>Pseudomonadota</taxon>
        <taxon>Betaproteobacteria</taxon>
        <taxon>Neisseriales</taxon>
        <taxon>Neisseriaceae</taxon>
        <taxon>Neisseria</taxon>
    </lineage>
</organism>
<gene>
    <name evidence="1" type="ORF">NCTC12742_00005</name>
</gene>
<accession>A0A448VH07</accession>
<evidence type="ECO:0000313" key="1">
    <source>
        <dbReference type="EMBL" id="VEJ49051.1"/>
    </source>
</evidence>
<dbReference type="RefSeq" id="WP_004283033.1">
    <property type="nucleotide sequence ID" value="NZ_CAUJRG010000030.1"/>
</dbReference>
<keyword evidence="2" id="KW-1185">Reference proteome</keyword>
<dbReference type="AlphaFoldDB" id="A0A448VH07"/>